<comment type="similarity">
    <text evidence="13">Belongs to the class I-like SAM-binding methyltransferase superfamily. RsmB/NOP family.</text>
</comment>
<dbReference type="AlphaFoldDB" id="A0A5S5C2V3"/>
<dbReference type="NCBIfam" id="NF011494">
    <property type="entry name" value="PRK14902.1"/>
    <property type="match status" value="1"/>
</dbReference>
<dbReference type="PANTHER" id="PTHR22807:SF53">
    <property type="entry name" value="RIBOSOMAL RNA SMALL SUBUNIT METHYLTRANSFERASE B-RELATED"/>
    <property type="match status" value="1"/>
</dbReference>
<feature type="domain" description="SAM-dependent MTase RsmB/NOP-type" evidence="15">
    <location>
        <begin position="226"/>
        <end position="508"/>
    </location>
</feature>
<evidence type="ECO:0000256" key="5">
    <source>
        <dbReference type="ARBA" id="ARBA00022552"/>
    </source>
</evidence>
<dbReference type="FunFam" id="3.40.50.150:FF:000257">
    <property type="entry name" value="16S rRNA methyltransferase"/>
    <property type="match status" value="1"/>
</dbReference>
<evidence type="ECO:0000256" key="13">
    <source>
        <dbReference type="PROSITE-ProRule" id="PRU01023"/>
    </source>
</evidence>
<feature type="binding site" evidence="13">
    <location>
        <position position="386"/>
    </location>
    <ligand>
        <name>S-adenosyl-L-methionine</name>
        <dbReference type="ChEBI" id="CHEBI:59789"/>
    </ligand>
</feature>
<sequence length="510" mass="55338">MSGTKQSGTGNRAANVKNSRQGHKPSQTLNQSQRGSATKAVPPAKQGKSDAKPKRQLTAREVALETLVRVAESGAYSNLQLNRALQDAGLSRPDAGLATELVYGTIQRQRTIDDILMRLVTKGWSKLAPWVLQLLRMSAYQICYLDRVPPHAAVNEAVTIAKRRGHSGISGMVNGVLRNLLRRKEELMRPAESGGAATDIGIRQSYPDWIVSRWIDAYGVQTTEAICAAGNEPPHASIRVNTVKGSREHALRELAEQGFEAEPSKLAPAGIVVRGGGNLALTNGYTSGSWTMQDESSMLVAEVCAPRPGTRVLDCCAAPGGKTTHLAELMGDAGEVIANDVHEHKRKLIEEQANRLGLRSVQPVTGDAGRLTEQYKLASFETVLLDAPCSGLGVIRRKPEIKWTKSPGDVGEIAGVQRRLLREAAQLVKPGGSLVYSTCTIAREENEDQVAAFLAEQPEFEFDPDWPADVMSSLREAGVIADDFRGELQLLPQHFGSDGFYIAKLRRKQA</sequence>
<dbReference type="FunFam" id="1.10.940.10:FF:000006">
    <property type="entry name" value="16S rRNA (Cytosine(967)-C(5))-methyltransferase RsmB"/>
    <property type="match status" value="1"/>
</dbReference>
<dbReference type="NCBIfam" id="TIGR00563">
    <property type="entry name" value="rsmB"/>
    <property type="match status" value="1"/>
</dbReference>
<name>A0A5S5C2V3_9BACL</name>
<feature type="compositionally biased region" description="Polar residues" evidence="14">
    <location>
        <begin position="1"/>
        <end position="36"/>
    </location>
</feature>
<evidence type="ECO:0000256" key="8">
    <source>
        <dbReference type="ARBA" id="ARBA00022691"/>
    </source>
</evidence>
<evidence type="ECO:0000256" key="14">
    <source>
        <dbReference type="SAM" id="MobiDB-lite"/>
    </source>
</evidence>
<comment type="subcellular location">
    <subcellularLocation>
        <location evidence="2">Cytoplasm</location>
    </subcellularLocation>
</comment>
<feature type="binding site" evidence="13">
    <location>
        <position position="367"/>
    </location>
    <ligand>
        <name>S-adenosyl-L-methionine</name>
        <dbReference type="ChEBI" id="CHEBI:59789"/>
    </ligand>
</feature>
<dbReference type="InterPro" id="IPR006027">
    <property type="entry name" value="NusB_RsmB_TIM44"/>
</dbReference>
<feature type="binding site" evidence="13">
    <location>
        <position position="340"/>
    </location>
    <ligand>
        <name>S-adenosyl-L-methionine</name>
        <dbReference type="ChEBI" id="CHEBI:59789"/>
    </ligand>
</feature>
<dbReference type="Pfam" id="PF22458">
    <property type="entry name" value="RsmF-B_ferredox"/>
    <property type="match status" value="1"/>
</dbReference>
<comment type="function">
    <text evidence="1">Specifically methylates the cytosine at position 967 (m5C967) of 16S rRNA.</text>
</comment>
<dbReference type="InterPro" id="IPR004573">
    <property type="entry name" value="rRNA_ssu_MeTfrase_B"/>
</dbReference>
<evidence type="ECO:0000259" key="15">
    <source>
        <dbReference type="PROSITE" id="PS51686"/>
    </source>
</evidence>
<evidence type="ECO:0000256" key="10">
    <source>
        <dbReference type="ARBA" id="ARBA00030399"/>
    </source>
</evidence>
<feature type="region of interest" description="Disordered" evidence="14">
    <location>
        <begin position="1"/>
        <end position="57"/>
    </location>
</feature>
<accession>A0A5S5C2V3</accession>
<evidence type="ECO:0000256" key="9">
    <source>
        <dbReference type="ARBA" id="ARBA00022884"/>
    </source>
</evidence>
<evidence type="ECO:0000313" key="16">
    <source>
        <dbReference type="EMBL" id="TYP72660.1"/>
    </source>
</evidence>
<dbReference type="InterPro" id="IPR035926">
    <property type="entry name" value="NusB-like_sf"/>
</dbReference>
<organism evidence="16 17">
    <name type="scientific">Paenibacillus methanolicus</name>
    <dbReference type="NCBI Taxonomy" id="582686"/>
    <lineage>
        <taxon>Bacteria</taxon>
        <taxon>Bacillati</taxon>
        <taxon>Bacillota</taxon>
        <taxon>Bacilli</taxon>
        <taxon>Bacillales</taxon>
        <taxon>Paenibacillaceae</taxon>
        <taxon>Paenibacillus</taxon>
    </lineage>
</organism>
<dbReference type="Gene3D" id="3.30.70.1170">
    <property type="entry name" value="Sun protein, domain 3"/>
    <property type="match status" value="1"/>
</dbReference>
<keyword evidence="9 13" id="KW-0694">RNA-binding</keyword>
<dbReference type="SUPFAM" id="SSF53335">
    <property type="entry name" value="S-adenosyl-L-methionine-dependent methyltransferases"/>
    <property type="match status" value="1"/>
</dbReference>
<evidence type="ECO:0000256" key="7">
    <source>
        <dbReference type="ARBA" id="ARBA00022679"/>
    </source>
</evidence>
<keyword evidence="7 13" id="KW-0808">Transferase</keyword>
<dbReference type="PANTHER" id="PTHR22807">
    <property type="entry name" value="NOP2 YEAST -RELATED NOL1/NOP2/FMU SUN DOMAIN-CONTAINING"/>
    <property type="match status" value="1"/>
</dbReference>
<protein>
    <recommendedName>
        <fullName evidence="3">16S rRNA (cytosine(967)-C(5))-methyltransferase</fullName>
        <ecNumber evidence="3">2.1.1.176</ecNumber>
    </recommendedName>
    <alternativeName>
        <fullName evidence="10">16S rRNA m5C967 methyltransferase</fullName>
    </alternativeName>
    <alternativeName>
        <fullName evidence="11">rRNA (cytosine-C(5)-)-methyltransferase RsmB</fullName>
    </alternativeName>
</protein>
<keyword evidence="4" id="KW-0963">Cytoplasm</keyword>
<evidence type="ECO:0000313" key="17">
    <source>
        <dbReference type="Proteomes" id="UP000323257"/>
    </source>
</evidence>
<dbReference type="PROSITE" id="PS51686">
    <property type="entry name" value="SAM_MT_RSMB_NOP"/>
    <property type="match status" value="1"/>
</dbReference>
<evidence type="ECO:0000256" key="4">
    <source>
        <dbReference type="ARBA" id="ARBA00022490"/>
    </source>
</evidence>
<dbReference type="SUPFAM" id="SSF48013">
    <property type="entry name" value="NusB-like"/>
    <property type="match status" value="1"/>
</dbReference>
<evidence type="ECO:0000256" key="6">
    <source>
        <dbReference type="ARBA" id="ARBA00022603"/>
    </source>
</evidence>
<evidence type="ECO:0000256" key="2">
    <source>
        <dbReference type="ARBA" id="ARBA00004496"/>
    </source>
</evidence>
<reference evidence="16 17" key="1">
    <citation type="submission" date="2019-07" db="EMBL/GenBank/DDBJ databases">
        <title>Genomic Encyclopedia of Type Strains, Phase III (KMG-III): the genomes of soil and plant-associated and newly described type strains.</title>
        <authorList>
            <person name="Whitman W."/>
        </authorList>
    </citation>
    <scope>NUCLEOTIDE SEQUENCE [LARGE SCALE GENOMIC DNA]</scope>
    <source>
        <strain evidence="16 17">BL24</strain>
    </source>
</reference>
<feature type="active site" description="Nucleophile" evidence="13">
    <location>
        <position position="439"/>
    </location>
</feature>
<comment type="caution">
    <text evidence="16">The sequence shown here is derived from an EMBL/GenBank/DDBJ whole genome shotgun (WGS) entry which is preliminary data.</text>
</comment>
<keyword evidence="8 13" id="KW-0949">S-adenosyl-L-methionine</keyword>
<dbReference type="PRINTS" id="PR02008">
    <property type="entry name" value="RCMTFAMILY"/>
</dbReference>
<dbReference type="OrthoDB" id="9810297at2"/>
<dbReference type="GO" id="GO:0008649">
    <property type="term" value="F:rRNA methyltransferase activity"/>
    <property type="evidence" value="ECO:0007669"/>
    <property type="project" value="InterPro"/>
</dbReference>
<dbReference type="GO" id="GO:0006355">
    <property type="term" value="P:regulation of DNA-templated transcription"/>
    <property type="evidence" value="ECO:0007669"/>
    <property type="project" value="InterPro"/>
</dbReference>
<keyword evidence="5" id="KW-0698">rRNA processing</keyword>
<dbReference type="Gene3D" id="1.10.940.10">
    <property type="entry name" value="NusB-like"/>
    <property type="match status" value="1"/>
</dbReference>
<dbReference type="InterPro" id="IPR023267">
    <property type="entry name" value="RCMT"/>
</dbReference>
<proteinExistence type="inferred from homology"/>
<dbReference type="Gene3D" id="3.40.50.150">
    <property type="entry name" value="Vaccinia Virus protein VP39"/>
    <property type="match status" value="1"/>
</dbReference>
<dbReference type="InterPro" id="IPR001678">
    <property type="entry name" value="MeTrfase_RsmB-F_NOP2_dom"/>
</dbReference>
<evidence type="ECO:0000256" key="12">
    <source>
        <dbReference type="ARBA" id="ARBA00047283"/>
    </source>
</evidence>
<dbReference type="GO" id="GO:0003723">
    <property type="term" value="F:RNA binding"/>
    <property type="evidence" value="ECO:0007669"/>
    <property type="project" value="UniProtKB-UniRule"/>
</dbReference>
<dbReference type="InterPro" id="IPR054728">
    <property type="entry name" value="RsmB-like_ferredoxin"/>
</dbReference>
<dbReference type="Pfam" id="PF01189">
    <property type="entry name" value="Methyltr_RsmB-F"/>
    <property type="match status" value="1"/>
</dbReference>
<evidence type="ECO:0000256" key="11">
    <source>
        <dbReference type="ARBA" id="ARBA00031088"/>
    </source>
</evidence>
<dbReference type="RefSeq" id="WP_148931266.1">
    <property type="nucleotide sequence ID" value="NZ_VNHS01000008.1"/>
</dbReference>
<keyword evidence="17" id="KW-1185">Reference proteome</keyword>
<dbReference type="EC" id="2.1.1.176" evidence="3"/>
<gene>
    <name evidence="16" type="ORF">BCM02_108315</name>
</gene>
<feature type="binding site" evidence="13">
    <location>
        <begin position="316"/>
        <end position="322"/>
    </location>
    <ligand>
        <name>S-adenosyl-L-methionine</name>
        <dbReference type="ChEBI" id="CHEBI:59789"/>
    </ligand>
</feature>
<evidence type="ECO:0000256" key="3">
    <source>
        <dbReference type="ARBA" id="ARBA00012140"/>
    </source>
</evidence>
<dbReference type="EMBL" id="VNHS01000008">
    <property type="protein sequence ID" value="TYP72660.1"/>
    <property type="molecule type" value="Genomic_DNA"/>
</dbReference>
<dbReference type="Proteomes" id="UP000323257">
    <property type="component" value="Unassembled WGS sequence"/>
</dbReference>
<comment type="catalytic activity">
    <reaction evidence="12">
        <text>cytidine(967) in 16S rRNA + S-adenosyl-L-methionine = 5-methylcytidine(967) in 16S rRNA + S-adenosyl-L-homocysteine + H(+)</text>
        <dbReference type="Rhea" id="RHEA:42748"/>
        <dbReference type="Rhea" id="RHEA-COMP:10219"/>
        <dbReference type="Rhea" id="RHEA-COMP:10220"/>
        <dbReference type="ChEBI" id="CHEBI:15378"/>
        <dbReference type="ChEBI" id="CHEBI:57856"/>
        <dbReference type="ChEBI" id="CHEBI:59789"/>
        <dbReference type="ChEBI" id="CHEBI:74483"/>
        <dbReference type="ChEBI" id="CHEBI:82748"/>
        <dbReference type="EC" id="2.1.1.176"/>
    </reaction>
</comment>
<dbReference type="InterPro" id="IPR049560">
    <property type="entry name" value="MeTrfase_RsmB-F_NOP2_cat"/>
</dbReference>
<dbReference type="CDD" id="cd02440">
    <property type="entry name" value="AdoMet_MTases"/>
    <property type="match status" value="1"/>
</dbReference>
<dbReference type="Pfam" id="PF01029">
    <property type="entry name" value="NusB"/>
    <property type="match status" value="1"/>
</dbReference>
<dbReference type="GO" id="GO:0005737">
    <property type="term" value="C:cytoplasm"/>
    <property type="evidence" value="ECO:0007669"/>
    <property type="project" value="UniProtKB-SubCell"/>
</dbReference>
<keyword evidence="6 13" id="KW-0489">Methyltransferase</keyword>
<evidence type="ECO:0000256" key="1">
    <source>
        <dbReference type="ARBA" id="ARBA00002724"/>
    </source>
</evidence>
<dbReference type="InterPro" id="IPR029063">
    <property type="entry name" value="SAM-dependent_MTases_sf"/>
</dbReference>